<dbReference type="GO" id="GO:0016740">
    <property type="term" value="F:transferase activity"/>
    <property type="evidence" value="ECO:0007669"/>
    <property type="project" value="UniProtKB-KW"/>
</dbReference>
<protein>
    <submittedName>
        <fullName evidence="2">Polysaccharide pyruvyl transferase family protein</fullName>
    </submittedName>
</protein>
<proteinExistence type="predicted"/>
<sequence>MRVLLAGWPSFLRGEATAGDVLAMEAVRATLAGAGVECDTAWSPVLRPEGLTLDGADPARYTHLVFACGPAHGRQVESLHRRYARCHRIAVGVSVIDPGAPAVTGFHLVLPRDAPGAEPSRDLSAATPVPSPGPPVVGVVLAPGQGEYGRWADHGRVDRELTEWLHARGPARVPLDTRIDPRDWRHPAAPAELEAVLRRLDLVVTTRLHGLVLALRNGVPALAVDPVGGGAKVTAQARAWGWPAIVTLGDREESFHLDRAVLDHWWDWCLSPGAGRRACGYGTFASPLLARLGEALGL</sequence>
<keyword evidence="3" id="KW-1185">Reference proteome</keyword>
<feature type="domain" description="Polysaccharide pyruvyl transferase" evidence="1">
    <location>
        <begin position="189"/>
        <end position="225"/>
    </location>
</feature>
<accession>A0ABW1AF79</accession>
<dbReference type="Proteomes" id="UP001596074">
    <property type="component" value="Unassembled WGS sequence"/>
</dbReference>
<dbReference type="InterPro" id="IPR007345">
    <property type="entry name" value="Polysacch_pyruvyl_Trfase"/>
</dbReference>
<evidence type="ECO:0000259" key="1">
    <source>
        <dbReference type="Pfam" id="PF04230"/>
    </source>
</evidence>
<evidence type="ECO:0000313" key="3">
    <source>
        <dbReference type="Proteomes" id="UP001596074"/>
    </source>
</evidence>
<comment type="caution">
    <text evidence="2">The sequence shown here is derived from an EMBL/GenBank/DDBJ whole genome shotgun (WGS) entry which is preliminary data.</text>
</comment>
<dbReference type="Pfam" id="PF04230">
    <property type="entry name" value="PS_pyruv_trans"/>
    <property type="match status" value="1"/>
</dbReference>
<gene>
    <name evidence="2" type="ORF">ACFPZN_46910</name>
</gene>
<keyword evidence="2" id="KW-0808">Transferase</keyword>
<reference evidence="3" key="1">
    <citation type="journal article" date="2019" name="Int. J. Syst. Evol. Microbiol.">
        <title>The Global Catalogue of Microorganisms (GCM) 10K type strain sequencing project: providing services to taxonomists for standard genome sequencing and annotation.</title>
        <authorList>
            <consortium name="The Broad Institute Genomics Platform"/>
            <consortium name="The Broad Institute Genome Sequencing Center for Infectious Disease"/>
            <person name="Wu L."/>
            <person name="Ma J."/>
        </authorList>
    </citation>
    <scope>NUCLEOTIDE SEQUENCE [LARGE SCALE GENOMIC DNA]</scope>
    <source>
        <strain evidence="3">KCTC 42087</strain>
    </source>
</reference>
<organism evidence="2 3">
    <name type="scientific">Actinomadura rugatobispora</name>
    <dbReference type="NCBI Taxonomy" id="1994"/>
    <lineage>
        <taxon>Bacteria</taxon>
        <taxon>Bacillati</taxon>
        <taxon>Actinomycetota</taxon>
        <taxon>Actinomycetes</taxon>
        <taxon>Streptosporangiales</taxon>
        <taxon>Thermomonosporaceae</taxon>
        <taxon>Actinomadura</taxon>
    </lineage>
</organism>
<dbReference type="RefSeq" id="WP_378289966.1">
    <property type="nucleotide sequence ID" value="NZ_JBHSON010000106.1"/>
</dbReference>
<evidence type="ECO:0000313" key="2">
    <source>
        <dbReference type="EMBL" id="MFC5753194.1"/>
    </source>
</evidence>
<dbReference type="EMBL" id="JBHSON010000106">
    <property type="protein sequence ID" value="MFC5753194.1"/>
    <property type="molecule type" value="Genomic_DNA"/>
</dbReference>
<name>A0ABW1AF79_9ACTN</name>